<dbReference type="InterPro" id="IPR019734">
    <property type="entry name" value="TPR_rpt"/>
</dbReference>
<dbReference type="InterPro" id="IPR027417">
    <property type="entry name" value="P-loop_NTPase"/>
</dbReference>
<dbReference type="PANTHER" id="PTHR47691">
    <property type="entry name" value="REGULATOR-RELATED"/>
    <property type="match status" value="1"/>
</dbReference>
<protein>
    <submittedName>
        <fullName evidence="1">Uncharacterized protein</fullName>
    </submittedName>
</protein>
<dbReference type="InterPro" id="IPR011990">
    <property type="entry name" value="TPR-like_helical_dom_sf"/>
</dbReference>
<dbReference type="Gene3D" id="3.40.50.300">
    <property type="entry name" value="P-loop containing nucleotide triphosphate hydrolases"/>
    <property type="match status" value="1"/>
</dbReference>
<organism evidence="1 2">
    <name type="scientific">Amycolatopsis coloradensis</name>
    <dbReference type="NCBI Taxonomy" id="76021"/>
    <lineage>
        <taxon>Bacteria</taxon>
        <taxon>Bacillati</taxon>
        <taxon>Actinomycetota</taxon>
        <taxon>Actinomycetes</taxon>
        <taxon>Pseudonocardiales</taxon>
        <taxon>Pseudonocardiaceae</taxon>
        <taxon>Amycolatopsis</taxon>
    </lineage>
</organism>
<dbReference type="Proteomes" id="UP000187486">
    <property type="component" value="Unassembled WGS sequence"/>
</dbReference>
<evidence type="ECO:0000313" key="2">
    <source>
        <dbReference type="Proteomes" id="UP000187486"/>
    </source>
</evidence>
<dbReference type="PRINTS" id="PR00364">
    <property type="entry name" value="DISEASERSIST"/>
</dbReference>
<dbReference type="PANTHER" id="PTHR47691:SF3">
    <property type="entry name" value="HTH-TYPE TRANSCRIPTIONAL REGULATOR RV0890C-RELATED"/>
    <property type="match status" value="1"/>
</dbReference>
<sequence>MNQVANRDCAGRRIMSSFVENYREAIRARIVIGRGAVMADDIGTVSPSVTPVPRQLPPVPAHFTSRTTELEALDSAADGQGNDSVDRSPAVTVVVGPGGVGKTALAVTWAVRNADRFPEGQLYADLRGFSPETAVPPEDALGAFLRALGVPPERVPVELAEQAALFRTTTAGRRLLLVVDNAISAAQVRPLIPASSGCVVVVTSRLRLDGLHAEGARFVDMAPLPQEHAVELLTRSVGKSRVAGELSDVKKLATLCGRLPIALRVAGARLASRPKWPVARMVAELRDERVRLTKLSPVGEASLTATFDSSYSALPPHAARLYRLVSEHPGPAVEVGAAAAAVRVSDDGAEEGLQVLADASLLEETGEGSYRFHDLVRLHARALPDDERFDVVPRIADWYLHRMTRANMVVIPTRWRVSTVSARYENSPSLFATGAEALQWLDDRLPDIVAVLEETLALRHDEVTWQLSEALWELFLYRKHYQRWIRTQEIGVIAARRCADAVAESRLRCQLASAYLNLGWFEAAERECSKAVELARGAGSRHNESVALDQLGMAAQGRGEFDRAVGFFGESLVIEQELGIDRGVALRHRRIGEALLQAGRTTDAARHLNLAQRMFAEIGDVKAGARGAIALARIDARAGEITAAKRRLEHAAAVFAESGSAVYQADVLLAFAEVAEGEGDLDAARGQLTEALELVRTVGGPQLELVRTRLAALAADRDRSQPPEPLASE</sequence>
<evidence type="ECO:0000313" key="1">
    <source>
        <dbReference type="EMBL" id="OLZ45492.1"/>
    </source>
</evidence>
<name>A0A1R0KIA8_9PSEU</name>
<dbReference type="SUPFAM" id="SSF48452">
    <property type="entry name" value="TPR-like"/>
    <property type="match status" value="1"/>
</dbReference>
<gene>
    <name evidence="1" type="ORF">BS329_34320</name>
</gene>
<dbReference type="Gene3D" id="1.25.40.10">
    <property type="entry name" value="Tetratricopeptide repeat domain"/>
    <property type="match status" value="1"/>
</dbReference>
<comment type="caution">
    <text evidence="1">The sequence shown here is derived from an EMBL/GenBank/DDBJ whole genome shotgun (WGS) entry which is preliminary data.</text>
</comment>
<keyword evidence="2" id="KW-1185">Reference proteome</keyword>
<dbReference type="SMART" id="SM00028">
    <property type="entry name" value="TPR"/>
    <property type="match status" value="4"/>
</dbReference>
<dbReference type="STRING" id="76021.BS329_34320"/>
<reference evidence="1 2" key="1">
    <citation type="submission" date="2016-01" db="EMBL/GenBank/DDBJ databases">
        <title>Amycolatopsis coloradensis genome sequencing and assembly.</title>
        <authorList>
            <person name="Mayilraj S."/>
        </authorList>
    </citation>
    <scope>NUCLEOTIDE SEQUENCE [LARGE SCALE GENOMIC DNA]</scope>
    <source>
        <strain evidence="1 2">DSM 44225</strain>
    </source>
</reference>
<dbReference type="SUPFAM" id="SSF52540">
    <property type="entry name" value="P-loop containing nucleoside triphosphate hydrolases"/>
    <property type="match status" value="1"/>
</dbReference>
<dbReference type="AlphaFoldDB" id="A0A1R0KIA8"/>
<accession>A0A1R0KIA8</accession>
<proteinExistence type="predicted"/>
<dbReference type="EMBL" id="MQUQ01000020">
    <property type="protein sequence ID" value="OLZ45492.1"/>
    <property type="molecule type" value="Genomic_DNA"/>
</dbReference>